<evidence type="ECO:0000256" key="1">
    <source>
        <dbReference type="SAM" id="Coils"/>
    </source>
</evidence>
<gene>
    <name evidence="3" type="ORF">FOZ62_030536</name>
</gene>
<comment type="caution">
    <text evidence="3">The sequence shown here is derived from an EMBL/GenBank/DDBJ whole genome shotgun (WGS) entry which is preliminary data.</text>
</comment>
<evidence type="ECO:0000313" key="4">
    <source>
        <dbReference type="Proteomes" id="UP000574390"/>
    </source>
</evidence>
<name>A0A7J6RL87_PEROL</name>
<sequence>FLSRSLNTGYMVDDGGVYIFVYTPQPVGCCFCSRDSSDTRGQLYASLSFALAYVEDAWLVKYPCSIMVCFSLKWLHRRKKPLGRRSCIADLRRAEDEGDKEVVTAGVLEVLMNHESRLEKLETAVDELLTQLEKMRKGVVKVKEVTEVTSLDRLKAPKVEVHFICELYKFSQSQAISTAIAPDSNHARSTVAREPGLAATEHQ</sequence>
<dbReference type="EMBL" id="JABANM010021314">
    <property type="protein sequence ID" value="KAF4721428.1"/>
    <property type="molecule type" value="Genomic_DNA"/>
</dbReference>
<evidence type="ECO:0000313" key="3">
    <source>
        <dbReference type="EMBL" id="KAF4721428.1"/>
    </source>
</evidence>
<proteinExistence type="predicted"/>
<evidence type="ECO:0000256" key="2">
    <source>
        <dbReference type="SAM" id="MobiDB-lite"/>
    </source>
</evidence>
<accession>A0A7J6RL87</accession>
<feature type="non-terminal residue" evidence="3">
    <location>
        <position position="203"/>
    </location>
</feature>
<reference evidence="3 4" key="1">
    <citation type="submission" date="2020-04" db="EMBL/GenBank/DDBJ databases">
        <title>Perkinsus olseni comparative genomics.</title>
        <authorList>
            <person name="Bogema D.R."/>
        </authorList>
    </citation>
    <scope>NUCLEOTIDE SEQUENCE [LARGE SCALE GENOMIC DNA]</scope>
    <source>
        <strain evidence="3">ATCC PRA-205</strain>
    </source>
</reference>
<keyword evidence="1" id="KW-0175">Coiled coil</keyword>
<organism evidence="3 4">
    <name type="scientific">Perkinsus olseni</name>
    <name type="common">Perkinsus atlanticus</name>
    <dbReference type="NCBI Taxonomy" id="32597"/>
    <lineage>
        <taxon>Eukaryota</taxon>
        <taxon>Sar</taxon>
        <taxon>Alveolata</taxon>
        <taxon>Perkinsozoa</taxon>
        <taxon>Perkinsea</taxon>
        <taxon>Perkinsida</taxon>
        <taxon>Perkinsidae</taxon>
        <taxon>Perkinsus</taxon>
    </lineage>
</organism>
<feature type="coiled-coil region" evidence="1">
    <location>
        <begin position="111"/>
        <end position="138"/>
    </location>
</feature>
<feature type="region of interest" description="Disordered" evidence="2">
    <location>
        <begin position="182"/>
        <end position="203"/>
    </location>
</feature>
<dbReference type="AlphaFoldDB" id="A0A7J6RL87"/>
<dbReference type="Proteomes" id="UP000574390">
    <property type="component" value="Unassembled WGS sequence"/>
</dbReference>
<protein>
    <submittedName>
        <fullName evidence="3">Uncharacterized protein</fullName>
    </submittedName>
</protein>